<name>A0ABU3FJ85_9ENTE</name>
<protein>
    <submittedName>
        <fullName evidence="2">LA2681 family HEPN domain-containing protein</fullName>
    </submittedName>
</protein>
<dbReference type="RefSeq" id="WP_311815867.1">
    <property type="nucleotide sequence ID" value="NZ_JARQAV010000002.1"/>
</dbReference>
<evidence type="ECO:0000313" key="3">
    <source>
        <dbReference type="Proteomes" id="UP001269061"/>
    </source>
</evidence>
<evidence type="ECO:0000313" key="2">
    <source>
        <dbReference type="EMBL" id="MDT2771126.1"/>
    </source>
</evidence>
<dbReference type="InterPro" id="IPR040826">
    <property type="entry name" value="HEPN_LA2681"/>
</dbReference>
<evidence type="ECO:0000259" key="1">
    <source>
        <dbReference type="Pfam" id="PF18733"/>
    </source>
</evidence>
<dbReference type="EMBL" id="JARQAZ010000007">
    <property type="protein sequence ID" value="MDT2771126.1"/>
    <property type="molecule type" value="Genomic_DNA"/>
</dbReference>
<reference evidence="2 3" key="1">
    <citation type="submission" date="2023-03" db="EMBL/GenBank/DDBJ databases">
        <authorList>
            <person name="Shen W."/>
            <person name="Cai J."/>
        </authorList>
    </citation>
    <scope>NUCLEOTIDE SEQUENCE [LARGE SCALE GENOMIC DNA]</scope>
    <source>
        <strain evidence="2 3">Y59</strain>
    </source>
</reference>
<feature type="domain" description="LA2681-like HEPN" evidence="1">
    <location>
        <begin position="26"/>
        <end position="229"/>
    </location>
</feature>
<accession>A0ABU3FJ85</accession>
<comment type="caution">
    <text evidence="2">The sequence shown here is derived from an EMBL/GenBank/DDBJ whole genome shotgun (WGS) entry which is preliminary data.</text>
</comment>
<dbReference type="Pfam" id="PF18733">
    <property type="entry name" value="HEPN_LA2681"/>
    <property type="match status" value="1"/>
</dbReference>
<gene>
    <name evidence="2" type="ORF">P7H46_09770</name>
</gene>
<organism evidence="2 3">
    <name type="scientific">Enterococcus pseudoavium</name>
    <dbReference type="NCBI Taxonomy" id="44007"/>
    <lineage>
        <taxon>Bacteria</taxon>
        <taxon>Bacillati</taxon>
        <taxon>Bacillota</taxon>
        <taxon>Bacilli</taxon>
        <taxon>Lactobacillales</taxon>
        <taxon>Enterococcaceae</taxon>
        <taxon>Enterococcus</taxon>
    </lineage>
</organism>
<sequence>MNDLDYSVTQSYDPIHLPDMIAPISETYPRFHGLFNQIKQEYCSARFMIYEGIQNPKLHFSDRQVFLINTLDYPIYGLNIEMVKNAYRTIYSLFDRIGFFLNEYYSLGLSQRRVSFGAIWNGNSPLLQIAESNYILKALYWMKKDLYGNSISDYKDYIDPVLNRTYEIRNVMEHRYLKILSYANIASEEYKIDKLATIISVEEFHDLAVNLLRTCREAIILLVMLINVEEKRKSTNSEGLIIPGRPLPEYKDDWKL</sequence>
<proteinExistence type="predicted"/>
<keyword evidence="3" id="KW-1185">Reference proteome</keyword>
<dbReference type="Proteomes" id="UP001269061">
    <property type="component" value="Unassembled WGS sequence"/>
</dbReference>